<feature type="domain" description="Threonine/Serine exporter ThrE" evidence="9">
    <location>
        <begin position="4"/>
        <end position="130"/>
    </location>
</feature>
<feature type="transmembrane region" description="Helical" evidence="8">
    <location>
        <begin position="74"/>
        <end position="93"/>
    </location>
</feature>
<dbReference type="EMBL" id="NIQC01000034">
    <property type="protein sequence ID" value="OWZ82907.1"/>
    <property type="molecule type" value="Genomic_DNA"/>
</dbReference>
<dbReference type="PANTHER" id="PTHR34390">
    <property type="entry name" value="UPF0442 PROTEIN YJJB-RELATED"/>
    <property type="match status" value="1"/>
</dbReference>
<proteinExistence type="inferred from homology"/>
<dbReference type="Pfam" id="PF12821">
    <property type="entry name" value="ThrE_2"/>
    <property type="match status" value="1"/>
</dbReference>
<evidence type="ECO:0000313" key="10">
    <source>
        <dbReference type="EMBL" id="OWZ82907.1"/>
    </source>
</evidence>
<evidence type="ECO:0000256" key="3">
    <source>
        <dbReference type="ARBA" id="ARBA00022519"/>
    </source>
</evidence>
<evidence type="ECO:0000256" key="2">
    <source>
        <dbReference type="ARBA" id="ARBA00022475"/>
    </source>
</evidence>
<keyword evidence="5 8" id="KW-1133">Transmembrane helix</keyword>
<comment type="caution">
    <text evidence="10">The sequence shown here is derived from an EMBL/GenBank/DDBJ whole genome shotgun (WGS) entry which is preliminary data.</text>
</comment>
<sequence>MMEYISAFFISFFFGVYFQNPKRTLISAGLTGVIGWSVFEILYSFESELFSVLMASVIIAILSEIFARIHKTPVTVFIIVGFIPLVPGVRAYNTILEFSRGNLDKGLELTIETFFIACAIALGISIISSIARILKEQKIV</sequence>
<dbReference type="GO" id="GO:0015744">
    <property type="term" value="P:succinate transport"/>
    <property type="evidence" value="ECO:0007669"/>
    <property type="project" value="TreeGrafter"/>
</dbReference>
<name>A0A226BXR8_9FIRM</name>
<feature type="transmembrane region" description="Helical" evidence="8">
    <location>
        <begin position="49"/>
        <end position="67"/>
    </location>
</feature>
<comment type="subcellular location">
    <subcellularLocation>
        <location evidence="1">Cell membrane</location>
        <topology evidence="1">Multi-pass membrane protein</topology>
    </subcellularLocation>
</comment>
<dbReference type="AlphaFoldDB" id="A0A226BXR8"/>
<dbReference type="PANTHER" id="PTHR34390:SF1">
    <property type="entry name" value="SUCCINATE TRANSPORTER SUBUNIT YJJB-RELATED"/>
    <property type="match status" value="1"/>
</dbReference>
<dbReference type="InterPro" id="IPR024528">
    <property type="entry name" value="ThrE_2"/>
</dbReference>
<accession>A0A226BXR8</accession>
<reference evidence="10 11" key="1">
    <citation type="submission" date="2017-06" db="EMBL/GenBank/DDBJ databases">
        <title>Draft Genome Sequence of Natranaerobius trueperi halophilic, alkalithermophilic bacteria from soda lakes.</title>
        <authorList>
            <person name="Zhao B."/>
        </authorList>
    </citation>
    <scope>NUCLEOTIDE SEQUENCE [LARGE SCALE GENOMIC DNA]</scope>
    <source>
        <strain evidence="10 11">DSM 18760</strain>
    </source>
</reference>
<dbReference type="GO" id="GO:0005886">
    <property type="term" value="C:plasma membrane"/>
    <property type="evidence" value="ECO:0007669"/>
    <property type="project" value="UniProtKB-SubCell"/>
</dbReference>
<keyword evidence="2" id="KW-1003">Cell membrane</keyword>
<evidence type="ECO:0000256" key="4">
    <source>
        <dbReference type="ARBA" id="ARBA00022692"/>
    </source>
</evidence>
<evidence type="ECO:0000256" key="5">
    <source>
        <dbReference type="ARBA" id="ARBA00022989"/>
    </source>
</evidence>
<dbReference type="Proteomes" id="UP000214588">
    <property type="component" value="Unassembled WGS sequence"/>
</dbReference>
<keyword evidence="11" id="KW-1185">Reference proteome</keyword>
<protein>
    <recommendedName>
        <fullName evidence="9">Threonine/Serine exporter ThrE domain-containing protein</fullName>
    </recommendedName>
</protein>
<organism evidence="10 11">
    <name type="scientific">Natranaerobius trueperi</name>
    <dbReference type="NCBI Taxonomy" id="759412"/>
    <lineage>
        <taxon>Bacteria</taxon>
        <taxon>Bacillati</taxon>
        <taxon>Bacillota</taxon>
        <taxon>Clostridia</taxon>
        <taxon>Natranaerobiales</taxon>
        <taxon>Natranaerobiaceae</taxon>
        <taxon>Natranaerobius</taxon>
    </lineage>
</organism>
<evidence type="ECO:0000256" key="1">
    <source>
        <dbReference type="ARBA" id="ARBA00004651"/>
    </source>
</evidence>
<evidence type="ECO:0000256" key="8">
    <source>
        <dbReference type="SAM" id="Phobius"/>
    </source>
</evidence>
<dbReference type="InterPro" id="IPR050539">
    <property type="entry name" value="ThrE_Dicarb/AminoAcid_Exp"/>
</dbReference>
<keyword evidence="4 8" id="KW-0812">Transmembrane</keyword>
<feature type="transmembrane region" description="Helical" evidence="8">
    <location>
        <begin position="113"/>
        <end position="134"/>
    </location>
</feature>
<evidence type="ECO:0000256" key="7">
    <source>
        <dbReference type="ARBA" id="ARBA00034125"/>
    </source>
</evidence>
<evidence type="ECO:0000313" key="11">
    <source>
        <dbReference type="Proteomes" id="UP000214588"/>
    </source>
</evidence>
<dbReference type="OrthoDB" id="9810047at2"/>
<keyword evidence="3" id="KW-0997">Cell inner membrane</keyword>
<gene>
    <name evidence="10" type="ORF">CDO51_11535</name>
</gene>
<keyword evidence="6 8" id="KW-0472">Membrane</keyword>
<evidence type="ECO:0000256" key="6">
    <source>
        <dbReference type="ARBA" id="ARBA00023136"/>
    </source>
</evidence>
<evidence type="ECO:0000259" key="9">
    <source>
        <dbReference type="Pfam" id="PF12821"/>
    </source>
</evidence>
<comment type="similarity">
    <text evidence="7">Belongs to the ThrE exporter (TC 2.A.79) family.</text>
</comment>
<feature type="transmembrane region" description="Helical" evidence="8">
    <location>
        <begin position="25"/>
        <end position="43"/>
    </location>
</feature>